<dbReference type="PANTHER" id="PTHR43687">
    <property type="entry name" value="ADENYLYLSULFATE REDUCTASE, BETA SUBUNIT"/>
    <property type="match status" value="1"/>
</dbReference>
<gene>
    <name evidence="6" type="ORF">M5X16_23950</name>
    <name evidence="7" type="ORF">PC41400_04710</name>
</gene>
<evidence type="ECO:0000256" key="3">
    <source>
        <dbReference type="ARBA" id="ARBA00023004"/>
    </source>
</evidence>
<dbReference type="RefSeq" id="WP_042234153.1">
    <property type="nucleotide sequence ID" value="NZ_CP026520.1"/>
</dbReference>
<dbReference type="GO" id="GO:0051539">
    <property type="term" value="F:4 iron, 4 sulfur cluster binding"/>
    <property type="evidence" value="ECO:0007669"/>
    <property type="project" value="UniProtKB-KW"/>
</dbReference>
<dbReference type="PANTHER" id="PTHR43687:SF1">
    <property type="entry name" value="FERREDOXIN III"/>
    <property type="match status" value="1"/>
</dbReference>
<dbReference type="PROSITE" id="PS00198">
    <property type="entry name" value="4FE4S_FER_1"/>
    <property type="match status" value="2"/>
</dbReference>
<evidence type="ECO:0000313" key="9">
    <source>
        <dbReference type="Proteomes" id="UP001527202"/>
    </source>
</evidence>
<dbReference type="OrthoDB" id="9804603at2"/>
<dbReference type="GO" id="GO:0046872">
    <property type="term" value="F:metal ion binding"/>
    <property type="evidence" value="ECO:0007669"/>
    <property type="project" value="UniProtKB-KW"/>
</dbReference>
<dbReference type="InterPro" id="IPR017896">
    <property type="entry name" value="4Fe4S_Fe-S-bd"/>
</dbReference>
<evidence type="ECO:0000313" key="7">
    <source>
        <dbReference type="EMBL" id="QAV17021.1"/>
    </source>
</evidence>
<protein>
    <submittedName>
        <fullName evidence="7">Ferredoxin family protein</fullName>
    </submittedName>
</protein>
<accession>A0A410WRQ0</accession>
<dbReference type="Proteomes" id="UP000288943">
    <property type="component" value="Chromosome"/>
</dbReference>
<feature type="domain" description="4Fe-4S ferredoxin-type" evidence="5">
    <location>
        <begin position="31"/>
        <end position="61"/>
    </location>
</feature>
<dbReference type="Proteomes" id="UP001527202">
    <property type="component" value="Unassembled WGS sequence"/>
</dbReference>
<dbReference type="KEGG" id="pchi:PC41400_04710"/>
<evidence type="ECO:0000313" key="6">
    <source>
        <dbReference type="EMBL" id="MCY9598814.1"/>
    </source>
</evidence>
<dbReference type="InterPro" id="IPR050572">
    <property type="entry name" value="Fe-S_Ferredoxin"/>
</dbReference>
<reference evidence="6 9" key="2">
    <citation type="submission" date="2022-05" db="EMBL/GenBank/DDBJ databases">
        <title>Genome Sequencing of Bee-Associated Microbes.</title>
        <authorList>
            <person name="Dunlap C."/>
        </authorList>
    </citation>
    <scope>NUCLEOTIDE SEQUENCE [LARGE SCALE GENOMIC DNA]</scope>
    <source>
        <strain evidence="6 9">NRRL B-23120</strain>
    </source>
</reference>
<dbReference type="AlphaFoldDB" id="A0A410WRQ0"/>
<evidence type="ECO:0000313" key="8">
    <source>
        <dbReference type="Proteomes" id="UP000288943"/>
    </source>
</evidence>
<name>A0A410WRQ0_9BACL</name>
<evidence type="ECO:0000256" key="1">
    <source>
        <dbReference type="ARBA" id="ARBA00022485"/>
    </source>
</evidence>
<evidence type="ECO:0000256" key="2">
    <source>
        <dbReference type="ARBA" id="ARBA00022723"/>
    </source>
</evidence>
<dbReference type="InterPro" id="IPR017900">
    <property type="entry name" value="4Fe4S_Fe_S_CS"/>
</dbReference>
<evidence type="ECO:0000259" key="5">
    <source>
        <dbReference type="PROSITE" id="PS51379"/>
    </source>
</evidence>
<dbReference type="PROSITE" id="PS51379">
    <property type="entry name" value="4FE4S_FER_2"/>
    <property type="match status" value="2"/>
</dbReference>
<dbReference type="EMBL" id="JAMDMJ010000035">
    <property type="protein sequence ID" value="MCY9598814.1"/>
    <property type="molecule type" value="Genomic_DNA"/>
</dbReference>
<keyword evidence="1" id="KW-0004">4Fe-4S</keyword>
<evidence type="ECO:0000256" key="4">
    <source>
        <dbReference type="ARBA" id="ARBA00023014"/>
    </source>
</evidence>
<organism evidence="7 8">
    <name type="scientific">Paenibacillus chitinolyticus</name>
    <dbReference type="NCBI Taxonomy" id="79263"/>
    <lineage>
        <taxon>Bacteria</taxon>
        <taxon>Bacillati</taxon>
        <taxon>Bacillota</taxon>
        <taxon>Bacilli</taxon>
        <taxon>Bacillales</taxon>
        <taxon>Paenibacillaceae</taxon>
        <taxon>Paenibacillus</taxon>
    </lineage>
</organism>
<dbReference type="SUPFAM" id="SSF54862">
    <property type="entry name" value="4Fe-4S ferredoxins"/>
    <property type="match status" value="1"/>
</dbReference>
<dbReference type="Gene3D" id="3.30.70.20">
    <property type="match status" value="1"/>
</dbReference>
<dbReference type="Pfam" id="PF13187">
    <property type="entry name" value="Fer4_9"/>
    <property type="match status" value="1"/>
</dbReference>
<keyword evidence="2" id="KW-0479">Metal-binding</keyword>
<proteinExistence type="predicted"/>
<keyword evidence="4" id="KW-0411">Iron-sulfur</keyword>
<keyword evidence="3" id="KW-0408">Iron</keyword>
<sequence length="133" mass="14736">MIELVSTARCVGCSMCVKVCPTNVFDEGPDRIPVIARQNDCQTCFICEVYCPVDALYVSPYGDEAEIVDERELAESGVLGSWREKIGWGPGRVKLAKLDTTPFIDRVLPLQPPLDEEETAFILTPDYPRKPAG</sequence>
<reference evidence="7 8" key="1">
    <citation type="submission" date="2018-01" db="EMBL/GenBank/DDBJ databases">
        <title>The whole genome sequencing and assembly of Paenibacillus chitinolyticus KCCM 41400 strain.</title>
        <authorList>
            <person name="Kim J.-Y."/>
            <person name="Park M.-K."/>
            <person name="Lee Y.-J."/>
            <person name="Yi H."/>
            <person name="Bahn Y.-S."/>
            <person name="Kim J.F."/>
            <person name="Lee D.-W."/>
        </authorList>
    </citation>
    <scope>NUCLEOTIDE SEQUENCE [LARGE SCALE GENOMIC DNA]</scope>
    <source>
        <strain evidence="7 8">KCCM 41400</strain>
    </source>
</reference>
<keyword evidence="9" id="KW-1185">Reference proteome</keyword>
<dbReference type="EMBL" id="CP026520">
    <property type="protein sequence ID" value="QAV17021.1"/>
    <property type="molecule type" value="Genomic_DNA"/>
</dbReference>
<dbReference type="GeneID" id="95374113"/>
<feature type="domain" description="4Fe-4S ferredoxin-type" evidence="5">
    <location>
        <begin position="1"/>
        <end position="30"/>
    </location>
</feature>